<name>A0A926XZY7_9BACT</name>
<dbReference type="InterPro" id="IPR047785">
    <property type="entry name" value="tRNA_MNMC2"/>
</dbReference>
<protein>
    <submittedName>
        <fullName evidence="2">tRNA (5-methylaminomethyl-2-thiouridine)(34)-methyltransferase MnmD</fullName>
    </submittedName>
</protein>
<dbReference type="NCBIfam" id="NF033855">
    <property type="entry name" value="tRNA_MNMC2"/>
    <property type="match status" value="1"/>
</dbReference>
<dbReference type="SUPFAM" id="SSF53335">
    <property type="entry name" value="S-adenosyl-L-methionine-dependent methyltransferases"/>
    <property type="match status" value="1"/>
</dbReference>
<evidence type="ECO:0000313" key="3">
    <source>
        <dbReference type="Proteomes" id="UP000598820"/>
    </source>
</evidence>
<dbReference type="Proteomes" id="UP000598820">
    <property type="component" value="Unassembled WGS sequence"/>
</dbReference>
<organism evidence="2 3">
    <name type="scientific">Spirosoma profusum</name>
    <dbReference type="NCBI Taxonomy" id="2771354"/>
    <lineage>
        <taxon>Bacteria</taxon>
        <taxon>Pseudomonadati</taxon>
        <taxon>Bacteroidota</taxon>
        <taxon>Cytophagia</taxon>
        <taxon>Cytophagales</taxon>
        <taxon>Cytophagaceae</taxon>
        <taxon>Spirosoma</taxon>
    </lineage>
</organism>
<dbReference type="AlphaFoldDB" id="A0A926XZY7"/>
<dbReference type="GO" id="GO:0016645">
    <property type="term" value="F:oxidoreductase activity, acting on the CH-NH group of donors"/>
    <property type="evidence" value="ECO:0007669"/>
    <property type="project" value="InterPro"/>
</dbReference>
<dbReference type="EMBL" id="JACWZY010000006">
    <property type="protein sequence ID" value="MBD2700968.1"/>
    <property type="molecule type" value="Genomic_DNA"/>
</dbReference>
<dbReference type="Gene3D" id="3.40.50.150">
    <property type="entry name" value="Vaccinia Virus protein VP39"/>
    <property type="match status" value="1"/>
</dbReference>
<proteinExistence type="predicted"/>
<keyword evidence="3" id="KW-1185">Reference proteome</keyword>
<dbReference type="PANTHER" id="PTHR39963">
    <property type="entry name" value="SLL0983 PROTEIN"/>
    <property type="match status" value="1"/>
</dbReference>
<evidence type="ECO:0000259" key="1">
    <source>
        <dbReference type="Pfam" id="PF05430"/>
    </source>
</evidence>
<reference evidence="2" key="1">
    <citation type="submission" date="2020-09" db="EMBL/GenBank/DDBJ databases">
        <authorList>
            <person name="Kim M.K."/>
        </authorList>
    </citation>
    <scope>NUCLEOTIDE SEQUENCE</scope>
    <source>
        <strain evidence="2">BT702</strain>
    </source>
</reference>
<sequence length="225" mass="25466">MTADVQLLITADGSHTAVNQTLDKTYHSIHGALQESKRVFIELGLQAAFEIFPVATLRIFEMGFGTGLNALLTAKEAVTNKRQIEYTAVEAYPMAVQDAQQLNFDTLLGTNYLANLHESPWETLVDINPYFQLTKVQGKLEDFWPEAQYHLIYFDAFAPTAQPELWEADIFRKMTQFLLPNGMLTTYCSKSYVQRNMRAAGLTVEKHPGPPHKRDIIRAIRNVAD</sequence>
<comment type="caution">
    <text evidence="2">The sequence shown here is derived from an EMBL/GenBank/DDBJ whole genome shotgun (WGS) entry which is preliminary data.</text>
</comment>
<dbReference type="RefSeq" id="WP_190886822.1">
    <property type="nucleotide sequence ID" value="NZ_JACWZY010000006.1"/>
</dbReference>
<dbReference type="GO" id="GO:0004808">
    <property type="term" value="F:tRNA (5-methylaminomethyl-2-thiouridylate)(34)-methyltransferase activity"/>
    <property type="evidence" value="ECO:0007669"/>
    <property type="project" value="InterPro"/>
</dbReference>
<feature type="domain" description="MnmC-like methyltransferase" evidence="1">
    <location>
        <begin position="147"/>
        <end position="221"/>
    </location>
</feature>
<dbReference type="Pfam" id="PF05430">
    <property type="entry name" value="Methyltransf_30"/>
    <property type="match status" value="1"/>
</dbReference>
<dbReference type="PANTHER" id="PTHR39963:SF1">
    <property type="entry name" value="MNMC-LIKE METHYLTRANSFERASE DOMAIN-CONTAINING PROTEIN"/>
    <property type="match status" value="1"/>
</dbReference>
<gene>
    <name evidence="2" type="primary">mnmD</name>
    <name evidence="2" type="ORF">IC229_09985</name>
</gene>
<accession>A0A926XZY7</accession>
<dbReference type="InterPro" id="IPR008471">
    <property type="entry name" value="MnmC-like_methylTransf"/>
</dbReference>
<dbReference type="InterPro" id="IPR029063">
    <property type="entry name" value="SAM-dependent_MTases_sf"/>
</dbReference>
<evidence type="ECO:0000313" key="2">
    <source>
        <dbReference type="EMBL" id="MBD2700968.1"/>
    </source>
</evidence>